<feature type="compositionally biased region" description="Low complexity" evidence="4">
    <location>
        <begin position="610"/>
        <end position="642"/>
    </location>
</feature>
<feature type="domain" description="PH" evidence="5">
    <location>
        <begin position="720"/>
        <end position="821"/>
    </location>
</feature>
<dbReference type="GO" id="GO:0015629">
    <property type="term" value="C:actin cytoskeleton"/>
    <property type="evidence" value="ECO:0007669"/>
    <property type="project" value="TreeGrafter"/>
</dbReference>
<dbReference type="InterPro" id="IPR003128">
    <property type="entry name" value="Villin_headpiece"/>
</dbReference>
<dbReference type="Pfam" id="PF00169">
    <property type="entry name" value="PH"/>
    <property type="match status" value="1"/>
</dbReference>
<dbReference type="InterPro" id="IPR001680">
    <property type="entry name" value="WD40_rpt"/>
</dbReference>
<feature type="compositionally biased region" description="Acidic residues" evidence="4">
    <location>
        <begin position="847"/>
        <end position="866"/>
    </location>
</feature>
<dbReference type="CDD" id="cd11288">
    <property type="entry name" value="gelsolin_S5_like"/>
    <property type="match status" value="1"/>
</dbReference>
<dbReference type="CDD" id="cd11291">
    <property type="entry name" value="gelsolin_S6_like"/>
    <property type="match status" value="1"/>
</dbReference>
<dbReference type="InterPro" id="IPR015943">
    <property type="entry name" value="WD40/YVTN_repeat-like_dom_sf"/>
</dbReference>
<dbReference type="PROSITE" id="PS50294">
    <property type="entry name" value="WD_REPEATS_REGION"/>
    <property type="match status" value="1"/>
</dbReference>
<dbReference type="GO" id="GO:0051016">
    <property type="term" value="P:barbed-end actin filament capping"/>
    <property type="evidence" value="ECO:0007669"/>
    <property type="project" value="TreeGrafter"/>
</dbReference>
<feature type="repeat" description="WD" evidence="3">
    <location>
        <begin position="80"/>
        <end position="122"/>
    </location>
</feature>
<organism evidence="7 8">
    <name type="scientific">Dictyostelium firmibasis</name>
    <dbReference type="NCBI Taxonomy" id="79012"/>
    <lineage>
        <taxon>Eukaryota</taxon>
        <taxon>Amoebozoa</taxon>
        <taxon>Evosea</taxon>
        <taxon>Eumycetozoa</taxon>
        <taxon>Dictyostelia</taxon>
        <taxon>Dictyosteliales</taxon>
        <taxon>Dictyosteliaceae</taxon>
        <taxon>Dictyostelium</taxon>
    </lineage>
</organism>
<proteinExistence type="predicted"/>
<keyword evidence="2" id="KW-0677">Repeat</keyword>
<dbReference type="SMART" id="SM00262">
    <property type="entry name" value="GEL"/>
    <property type="match status" value="5"/>
</dbReference>
<dbReference type="FunFam" id="3.40.20.10:FF:000031">
    <property type="entry name" value="protein flightless-1 homolog isoform X1"/>
    <property type="match status" value="1"/>
</dbReference>
<feature type="compositionally biased region" description="Low complexity" evidence="4">
    <location>
        <begin position="703"/>
        <end position="714"/>
    </location>
</feature>
<dbReference type="Pfam" id="PF16300">
    <property type="entry name" value="WD40_4"/>
    <property type="match status" value="1"/>
</dbReference>
<dbReference type="Pfam" id="PF02209">
    <property type="entry name" value="VHP"/>
    <property type="match status" value="1"/>
</dbReference>
<dbReference type="SUPFAM" id="SSF50729">
    <property type="entry name" value="PH domain-like"/>
    <property type="match status" value="2"/>
</dbReference>
<dbReference type="GO" id="GO:0005737">
    <property type="term" value="C:cytoplasm"/>
    <property type="evidence" value="ECO:0007669"/>
    <property type="project" value="TreeGrafter"/>
</dbReference>
<dbReference type="CDD" id="cd11293">
    <property type="entry name" value="gelsolin_S4_like"/>
    <property type="match status" value="1"/>
</dbReference>
<dbReference type="EMBL" id="JAVFKY010000003">
    <property type="protein sequence ID" value="KAK5578860.1"/>
    <property type="molecule type" value="Genomic_DNA"/>
</dbReference>
<comment type="caution">
    <text evidence="7">The sequence shown here is derived from an EMBL/GenBank/DDBJ whole genome shotgun (WGS) entry which is preliminary data.</text>
</comment>
<evidence type="ECO:0000313" key="8">
    <source>
        <dbReference type="Proteomes" id="UP001344447"/>
    </source>
</evidence>
<keyword evidence="1 3" id="KW-0853">WD repeat</keyword>
<evidence type="ECO:0000256" key="2">
    <source>
        <dbReference type="ARBA" id="ARBA00022737"/>
    </source>
</evidence>
<dbReference type="PROSITE" id="PS00678">
    <property type="entry name" value="WD_REPEATS_1"/>
    <property type="match status" value="1"/>
</dbReference>
<feature type="domain" description="PH" evidence="5">
    <location>
        <begin position="864"/>
        <end position="962"/>
    </location>
</feature>
<dbReference type="Pfam" id="PF08953">
    <property type="entry name" value="DUF1899"/>
    <property type="match status" value="1"/>
</dbReference>
<dbReference type="SMART" id="SM00153">
    <property type="entry name" value="VHP"/>
    <property type="match status" value="1"/>
</dbReference>
<dbReference type="PROSITE" id="PS50082">
    <property type="entry name" value="WD_REPEATS_2"/>
    <property type="match status" value="3"/>
</dbReference>
<dbReference type="Pfam" id="PF00400">
    <property type="entry name" value="WD40"/>
    <property type="match status" value="2"/>
</dbReference>
<gene>
    <name evidence="7" type="ORF">RB653_008535</name>
</gene>
<evidence type="ECO:0000313" key="7">
    <source>
        <dbReference type="EMBL" id="KAK5578860.1"/>
    </source>
</evidence>
<dbReference type="InterPro" id="IPR011993">
    <property type="entry name" value="PH-like_dom_sf"/>
</dbReference>
<dbReference type="InterPro" id="IPR036886">
    <property type="entry name" value="Villin_headpiece_dom_sf"/>
</dbReference>
<feature type="compositionally biased region" description="Low complexity" evidence="4">
    <location>
        <begin position="657"/>
        <end position="695"/>
    </location>
</feature>
<dbReference type="Gene3D" id="1.10.950.10">
    <property type="entry name" value="Villin headpiece domain"/>
    <property type="match status" value="1"/>
</dbReference>
<evidence type="ECO:0000259" key="6">
    <source>
        <dbReference type="PROSITE" id="PS51089"/>
    </source>
</evidence>
<dbReference type="SMART" id="SM00233">
    <property type="entry name" value="PH"/>
    <property type="match status" value="3"/>
</dbReference>
<protein>
    <recommendedName>
        <fullName evidence="9">Villin</fullName>
    </recommendedName>
</protein>
<reference evidence="7 8" key="1">
    <citation type="submission" date="2023-11" db="EMBL/GenBank/DDBJ databases">
        <title>Dfirmibasis_genome.</title>
        <authorList>
            <person name="Edelbroek B."/>
            <person name="Kjellin J."/>
            <person name="Jerlstrom-Hultqvist J."/>
            <person name="Soderbom F."/>
        </authorList>
    </citation>
    <scope>NUCLEOTIDE SEQUENCE [LARGE SCALE GENOMIC DNA]</scope>
    <source>
        <strain evidence="7 8">TNS-C-14</strain>
    </source>
</reference>
<dbReference type="PROSITE" id="PS51089">
    <property type="entry name" value="HP"/>
    <property type="match status" value="1"/>
</dbReference>
<dbReference type="Gene3D" id="2.30.29.30">
    <property type="entry name" value="Pleckstrin-homology domain (PH domain)/Phosphotyrosine-binding domain (PTB)"/>
    <property type="match status" value="1"/>
</dbReference>
<keyword evidence="8" id="KW-1185">Reference proteome</keyword>
<feature type="repeat" description="WD" evidence="3">
    <location>
        <begin position="178"/>
        <end position="221"/>
    </location>
</feature>
<dbReference type="SMART" id="SM00320">
    <property type="entry name" value="WD40"/>
    <property type="match status" value="4"/>
</dbReference>
<name>A0AAN7U0G9_9MYCE</name>
<evidence type="ECO:0000256" key="3">
    <source>
        <dbReference type="PROSITE-ProRule" id="PRU00221"/>
    </source>
</evidence>
<dbReference type="GO" id="GO:0008154">
    <property type="term" value="P:actin polymerization or depolymerization"/>
    <property type="evidence" value="ECO:0007669"/>
    <property type="project" value="TreeGrafter"/>
</dbReference>
<dbReference type="FunFam" id="3.40.20.10:FF:000001">
    <property type="entry name" value="Gelsolin"/>
    <property type="match status" value="1"/>
</dbReference>
<dbReference type="CDD" id="cd11289">
    <property type="entry name" value="gelsolin_S2_like"/>
    <property type="match status" value="1"/>
</dbReference>
<dbReference type="SMART" id="SM01166">
    <property type="entry name" value="DUF1899"/>
    <property type="match status" value="1"/>
</dbReference>
<dbReference type="InterPro" id="IPR015048">
    <property type="entry name" value="DUF1899"/>
</dbReference>
<evidence type="ECO:0000259" key="5">
    <source>
        <dbReference type="PROSITE" id="PS50003"/>
    </source>
</evidence>
<dbReference type="Gene3D" id="2.130.10.10">
    <property type="entry name" value="YVTN repeat-like/Quinoprotein amine dehydrogenase"/>
    <property type="match status" value="1"/>
</dbReference>
<accession>A0AAN7U0G9</accession>
<evidence type="ECO:0000256" key="1">
    <source>
        <dbReference type="ARBA" id="ARBA00022574"/>
    </source>
</evidence>
<feature type="region of interest" description="Disordered" evidence="4">
    <location>
        <begin position="842"/>
        <end position="870"/>
    </location>
</feature>
<dbReference type="Gene3D" id="3.40.20.10">
    <property type="entry name" value="Severin"/>
    <property type="match status" value="5"/>
</dbReference>
<dbReference type="GO" id="GO:0005546">
    <property type="term" value="F:phosphatidylinositol-4,5-bisphosphate binding"/>
    <property type="evidence" value="ECO:0007669"/>
    <property type="project" value="TreeGrafter"/>
</dbReference>
<dbReference type="PRINTS" id="PR00597">
    <property type="entry name" value="GELSOLIN"/>
</dbReference>
<dbReference type="InterPro" id="IPR019775">
    <property type="entry name" value="WD40_repeat_CS"/>
</dbReference>
<dbReference type="InterPro" id="IPR029006">
    <property type="entry name" value="ADF-H/Gelsolin-like_dom_sf"/>
</dbReference>
<feature type="repeat" description="WD" evidence="3">
    <location>
        <begin position="131"/>
        <end position="173"/>
    </location>
</feature>
<sequence length="1695" mass="190115">MEYKSIDKPIVRESKVRNVFNKVCKKELFYTNLKVNSASEELLKSSKSLFAYPSAIGGGSCLSITKLSNHGKVPDTPFCIKGHTDPISCFEFSNFNDHVVATGSRDCTIKIWEVPEEGLIKDNLVTPLITLPKQQKRVTGVYFHPSVDSLFMSSTLDYNLDIWDLASTGESSSVIQKLTGHEDLIMSVGWNTWSGGDKLATSSRDKKMRLYDPRTQSAPIQTISTHEGAQGFKLCWADSNGLELICTVGANKSAQRQLYLWDPRQLQSSQPLISKDVTTDSSILSPYYDFGTNIVYLGGKGDGIYYYEIEKNNAHLISKATFGNVTQSAITLLPKSVVDVNICEIDRFLRLTASNSVEMVSFMCPRKSQLFQEDIFPPCPSGDPTTDCSLWFSDKQLKVIPHTVSMKPEGIQSIYEVSEEEGGKSKEKDKLEQLSKLSIGSGGNGNSGSGGDGDSSFITEGIVKQEIEGWLFNSYENRYLKIVKDKIYCFLNEDSAQAIWESPILNIKYVDIYDEDENNSGEEWSLRFNIILINGKEHKMECSSVKQRDAWCQSINAHREMKQQVDQSVVSPTMGEFHLVNTTPAAPSPVVISENKNALQKFSVPSPKEQQQSGSQSTTPQSSTPQSSTPQSTTPQSSTPTQTRHHSVLSRNPSYTSLKSSGGFSKPSPSTSTPPSTFASPLTIAQSTTSTSSSSTPPPLRANSTSSTPLNSSTGIKQSDIVIEGSLIELIPGLLWNSNTEKWYVVSEGMLYSYKSKSLKQLDPLETIHLEKAISAHKTKDIFTIQGFSFQLSTPNRIIHLLAKTKEERGSWLSVLRQNLKSSGETKPKSLLTRASTMDELISSPMSDDESNTNEGGVEEEEEEQPLEGQLSRKLPGIFSMWGQCFVALLAEDLFVSRNKLSTTPELRIQLSSISLIKKISPNEFTLYDSLNQVVCNFRTIAPTADFDDCTRWIDGLEAARKRSIDIIKLFGINEKEVLSSPSTIQSSGSNGNLLDATEDLTKFLDLTAIKNGKQKILIQVKGKRKIRVRMVKLSTSSLNCHNSFILDAGPRIFVWAGSKTSRVNKAKALDFANRIRTKERGGKSTLIQLDQGRDEQSFDFWEILGGGGSLDPIATTPTPEEQDLESIKTSIYRVGLDVKKNSLRARLAWEGTDWKLPNKEILNTKFVFVVDCVTEIFVWVGKESSSIQRKMAIKVALVLQAQKDRTEWTKITRLTEFGENNLFKEKFANYPGMLPISTTRQEIKSHVATSKVEHKIEALASRMLSTLVDNEVLFTIPIDEGGRVKVWKIEDYEKIDHPQHLYSQFFSSDSYIVLYTYMQNNKESHVIYYYLGRDSSINEKGTSAYLTVDLHESLVGACVQTRVVANKECKNFLNLFKGKMIIHKGKYNNYDPKKPSLYQVKGFDKIDIRAVQVELSSTMLNTLHVSILRTPEKIYIWHGKFSLEAEQISALSIAENISSSSSTPIEILKEGNETNEFWSHFESFGGKQKYFNDIMIQSSSIPTSFTYQPRFFVCSNASGIVEVIEESPFSQDDLDIGSVCILDVQSHIYIWIGTRATHRTKRTSMEVVLNFIETSKLGHSKEHTQVLIVNPFEEPIGFKSYFRAWCTSKYPKIKLPLVEKAGIPVEQVLKDYLKEIYTYEELLADPLPAGVDSTKLDTYLGDEDFEKVFKMTRTEWLKIPAWKREVTKKELFLF</sequence>
<dbReference type="PANTHER" id="PTHR11977">
    <property type="entry name" value="VILLIN"/>
    <property type="match status" value="1"/>
</dbReference>
<dbReference type="InterPro" id="IPR007123">
    <property type="entry name" value="Gelsolin-like_dom"/>
</dbReference>
<evidence type="ECO:0008006" key="9">
    <source>
        <dbReference type="Google" id="ProtNLM"/>
    </source>
</evidence>
<feature type="domain" description="HP" evidence="6">
    <location>
        <begin position="1632"/>
        <end position="1695"/>
    </location>
</feature>
<dbReference type="CDD" id="cd11292">
    <property type="entry name" value="gelsolin_S3_like"/>
    <property type="match status" value="1"/>
</dbReference>
<dbReference type="Proteomes" id="UP001344447">
    <property type="component" value="Unassembled WGS sequence"/>
</dbReference>
<dbReference type="Pfam" id="PF00626">
    <property type="entry name" value="Gelsolin"/>
    <property type="match status" value="3"/>
</dbReference>
<dbReference type="InterPro" id="IPR001849">
    <property type="entry name" value="PH_domain"/>
</dbReference>
<dbReference type="CDD" id="cd00821">
    <property type="entry name" value="PH"/>
    <property type="match status" value="1"/>
</dbReference>
<dbReference type="PROSITE" id="PS50003">
    <property type="entry name" value="PH_DOMAIN"/>
    <property type="match status" value="2"/>
</dbReference>
<dbReference type="PANTHER" id="PTHR11977:SF125">
    <property type="entry name" value="VILLIDIN"/>
    <property type="match status" value="1"/>
</dbReference>
<dbReference type="SMART" id="SM01167">
    <property type="entry name" value="DUF1900"/>
    <property type="match status" value="1"/>
</dbReference>
<dbReference type="SUPFAM" id="SSF47050">
    <property type="entry name" value="VHP, Villin headpiece domain"/>
    <property type="match status" value="1"/>
</dbReference>
<dbReference type="SUPFAM" id="SSF55753">
    <property type="entry name" value="Actin depolymerizing proteins"/>
    <property type="match status" value="5"/>
</dbReference>
<dbReference type="InterPro" id="IPR036322">
    <property type="entry name" value="WD40_repeat_dom_sf"/>
</dbReference>
<dbReference type="GO" id="GO:0051015">
    <property type="term" value="F:actin filament binding"/>
    <property type="evidence" value="ECO:0007669"/>
    <property type="project" value="InterPro"/>
</dbReference>
<evidence type="ECO:0000256" key="4">
    <source>
        <dbReference type="SAM" id="MobiDB-lite"/>
    </source>
</evidence>
<dbReference type="GO" id="GO:0051014">
    <property type="term" value="P:actin filament severing"/>
    <property type="evidence" value="ECO:0007669"/>
    <property type="project" value="TreeGrafter"/>
</dbReference>
<dbReference type="SUPFAM" id="SSF50978">
    <property type="entry name" value="WD40 repeat-like"/>
    <property type="match status" value="1"/>
</dbReference>
<feature type="region of interest" description="Disordered" evidence="4">
    <location>
        <begin position="603"/>
        <end position="714"/>
    </location>
</feature>
<dbReference type="InterPro" id="IPR007122">
    <property type="entry name" value="Villin/Gelsolin"/>
</dbReference>